<protein>
    <submittedName>
        <fullName evidence="2">Uncharacterized protein</fullName>
    </submittedName>
</protein>
<accession>V4BIX8</accession>
<feature type="region of interest" description="Disordered" evidence="1">
    <location>
        <begin position="242"/>
        <end position="265"/>
    </location>
</feature>
<dbReference type="RefSeq" id="XP_009060672.1">
    <property type="nucleotide sequence ID" value="XM_009062424.1"/>
</dbReference>
<organism evidence="2 3">
    <name type="scientific">Lottia gigantea</name>
    <name type="common">Giant owl limpet</name>
    <dbReference type="NCBI Taxonomy" id="225164"/>
    <lineage>
        <taxon>Eukaryota</taxon>
        <taxon>Metazoa</taxon>
        <taxon>Spiralia</taxon>
        <taxon>Lophotrochozoa</taxon>
        <taxon>Mollusca</taxon>
        <taxon>Gastropoda</taxon>
        <taxon>Patellogastropoda</taxon>
        <taxon>Lottioidea</taxon>
        <taxon>Lottiidae</taxon>
        <taxon>Lottia</taxon>
    </lineage>
</organism>
<proteinExistence type="predicted"/>
<sequence>MAAETSHFRLPPTLNITDGNVAVNHKKWKRQVEVYLMACGATEKSADTQVAIILNCAGGHILDIFDQFQWDAEEDKKNTVKLFQKLEEYLTGKLQELLLREENLDLTKAVKICRAYEQSNKHVKELRETLGTSTSTHRVNRVYKEDRKSTNFPSKKATPRTSSGNTSSSANQKPGQQRRGDRTYNVMSRDGAIYRRNRIHIRPTKLFVNIRDKSPIFDHDFDHTTNTDEPVVNPGNDTMHNDIPVELSNSSAINDRPKRAKPPKY</sequence>
<gene>
    <name evidence="2" type="ORF">LOTGIDRAFT_165408</name>
</gene>
<feature type="compositionally biased region" description="Polar residues" evidence="1">
    <location>
        <begin position="159"/>
        <end position="175"/>
    </location>
</feature>
<name>V4BIX8_LOTGI</name>
<dbReference type="STRING" id="225164.V4BIX8"/>
<dbReference type="CTD" id="20240039"/>
<keyword evidence="3" id="KW-1185">Reference proteome</keyword>
<dbReference type="EMBL" id="KB202656">
    <property type="protein sequence ID" value="ESO88624.1"/>
    <property type="molecule type" value="Genomic_DNA"/>
</dbReference>
<dbReference type="GeneID" id="20240039"/>
<dbReference type="KEGG" id="lgi:LOTGIDRAFT_165408"/>
<evidence type="ECO:0000313" key="3">
    <source>
        <dbReference type="Proteomes" id="UP000030746"/>
    </source>
</evidence>
<evidence type="ECO:0000256" key="1">
    <source>
        <dbReference type="SAM" id="MobiDB-lite"/>
    </source>
</evidence>
<reference evidence="2 3" key="1">
    <citation type="journal article" date="2013" name="Nature">
        <title>Insights into bilaterian evolution from three spiralian genomes.</title>
        <authorList>
            <person name="Simakov O."/>
            <person name="Marletaz F."/>
            <person name="Cho S.J."/>
            <person name="Edsinger-Gonzales E."/>
            <person name="Havlak P."/>
            <person name="Hellsten U."/>
            <person name="Kuo D.H."/>
            <person name="Larsson T."/>
            <person name="Lv J."/>
            <person name="Arendt D."/>
            <person name="Savage R."/>
            <person name="Osoegawa K."/>
            <person name="de Jong P."/>
            <person name="Grimwood J."/>
            <person name="Chapman J.A."/>
            <person name="Shapiro H."/>
            <person name="Aerts A."/>
            <person name="Otillar R.P."/>
            <person name="Terry A.Y."/>
            <person name="Boore J.L."/>
            <person name="Grigoriev I.V."/>
            <person name="Lindberg D.R."/>
            <person name="Seaver E.C."/>
            <person name="Weisblat D.A."/>
            <person name="Putnam N.H."/>
            <person name="Rokhsar D.S."/>
        </authorList>
    </citation>
    <scope>NUCLEOTIDE SEQUENCE [LARGE SCALE GENOMIC DNA]</scope>
</reference>
<dbReference type="Proteomes" id="UP000030746">
    <property type="component" value="Unassembled WGS sequence"/>
</dbReference>
<evidence type="ECO:0000313" key="2">
    <source>
        <dbReference type="EMBL" id="ESO88624.1"/>
    </source>
</evidence>
<dbReference type="AlphaFoldDB" id="V4BIX8"/>
<dbReference type="HOGENOM" id="CLU_1050843_0_0_1"/>
<dbReference type="OrthoDB" id="6078110at2759"/>
<feature type="region of interest" description="Disordered" evidence="1">
    <location>
        <begin position="127"/>
        <end position="186"/>
    </location>
</feature>